<feature type="signal peptide" evidence="3">
    <location>
        <begin position="1"/>
        <end position="19"/>
    </location>
</feature>
<dbReference type="GO" id="GO:0031674">
    <property type="term" value="C:I band"/>
    <property type="evidence" value="ECO:0007669"/>
    <property type="project" value="TreeGrafter"/>
</dbReference>
<dbReference type="Proteomes" id="UP000789390">
    <property type="component" value="Unassembled WGS sequence"/>
</dbReference>
<reference evidence="4" key="1">
    <citation type="submission" date="2021-11" db="EMBL/GenBank/DDBJ databases">
        <authorList>
            <person name="Schell T."/>
        </authorList>
    </citation>
    <scope>NUCLEOTIDE SEQUENCE</scope>
    <source>
        <strain evidence="4">M5</strain>
    </source>
</reference>
<dbReference type="Pfam" id="PF01663">
    <property type="entry name" value="Phosphodiest"/>
    <property type="match status" value="1"/>
</dbReference>
<dbReference type="CDD" id="cd16018">
    <property type="entry name" value="Enpp"/>
    <property type="match status" value="1"/>
</dbReference>
<evidence type="ECO:0000256" key="1">
    <source>
        <dbReference type="ARBA" id="ARBA00022801"/>
    </source>
</evidence>
<dbReference type="Gene3D" id="3.40.570.10">
    <property type="entry name" value="Extracellular Endonuclease, subunit A"/>
    <property type="match status" value="1"/>
</dbReference>
<evidence type="ECO:0000313" key="5">
    <source>
        <dbReference type="Proteomes" id="UP000789390"/>
    </source>
</evidence>
<sequence length="582" mass="65685">MKSLFLFVLLVTSFNGLFGRSLHHADKRQVDECAALNPTPEECSTYWGGEKPPLLVVSLDGFRFDYLQRTVNISGVEEPASPLINRLSRCGVFSPTGMIPVFPSLTFPNHYSIVTGLYPESHGIVGNSFYDPDLNASFSLSSSQQTNPVWWIGDPLWYDVKRQGKISATCFWPGSDQTDPIREPNYWLKYDGSVPYTERMQQVFEWITLPISQRPNFITVYLDEPDHTGHGESPDSPLVADQIRSVEHELQILFDKLEGAGILGCVELIVLADHGMAPSPPGEIFLIMDDYVPDILNDARIYGGVFPTIRPKLDTEEEHGRIAEGLQCKDQNMRVYNKWDLPRRHHYANSNRIPNILFDMTVSWRAYSKSEWILPGNHGWDNLTSDMNAMFVAQGPSFKKKIEVRPFHNIDLALYITCCHHPLTEPEPEPVTPVSNLQFPEDETTYNTHLQRQKCDLLTGSNNLATDSTLNITESSSNEALKLHTPWGAAQTGSNQNIKAVINNDYVAAFDVVSGLPSWTSYTLKQPRLANFQPQWRLDVRLEPSYASICDRFPSGIDSTWSVVPLFPFGQFPSLSCSFSRD</sequence>
<dbReference type="InterPro" id="IPR002591">
    <property type="entry name" value="Phosphodiest/P_Trfase"/>
</dbReference>
<keyword evidence="2" id="KW-0325">Glycoprotein</keyword>
<dbReference type="EMBL" id="CAKKLH010000306">
    <property type="protein sequence ID" value="CAH0110744.1"/>
    <property type="molecule type" value="Genomic_DNA"/>
</dbReference>
<dbReference type="InterPro" id="IPR017850">
    <property type="entry name" value="Alkaline_phosphatase_core_sf"/>
</dbReference>
<gene>
    <name evidence="4" type="ORF">DGAL_LOCUS14348</name>
</gene>
<name>A0A8J2WTD4_9CRUS</name>
<dbReference type="GO" id="GO:0055120">
    <property type="term" value="C:striated muscle dense body"/>
    <property type="evidence" value="ECO:0007669"/>
    <property type="project" value="TreeGrafter"/>
</dbReference>
<feature type="chain" id="PRO_5035262423" evidence="3">
    <location>
        <begin position="20"/>
        <end position="582"/>
    </location>
</feature>
<keyword evidence="1" id="KW-0378">Hydrolase</keyword>
<dbReference type="GO" id="GO:0016529">
    <property type="term" value="C:sarcoplasmic reticulum"/>
    <property type="evidence" value="ECO:0007669"/>
    <property type="project" value="TreeGrafter"/>
</dbReference>
<dbReference type="PANTHER" id="PTHR10151:SF114">
    <property type="entry name" value="ECTONUCLEOTIDE PYROPHOSPHATASE_PHOSPHODIESTERASE C27A7.3"/>
    <property type="match status" value="1"/>
</dbReference>
<dbReference type="SUPFAM" id="SSF53649">
    <property type="entry name" value="Alkaline phosphatase-like"/>
    <property type="match status" value="1"/>
</dbReference>
<comment type="caution">
    <text evidence="4">The sequence shown here is derived from an EMBL/GenBank/DDBJ whole genome shotgun (WGS) entry which is preliminary data.</text>
</comment>
<dbReference type="PANTHER" id="PTHR10151">
    <property type="entry name" value="ECTONUCLEOTIDE PYROPHOSPHATASE/PHOSPHODIESTERASE"/>
    <property type="match status" value="1"/>
</dbReference>
<evidence type="ECO:0000256" key="2">
    <source>
        <dbReference type="ARBA" id="ARBA00023180"/>
    </source>
</evidence>
<keyword evidence="3" id="KW-0732">Signal</keyword>
<dbReference type="OrthoDB" id="415411at2759"/>
<dbReference type="AlphaFoldDB" id="A0A8J2WTD4"/>
<evidence type="ECO:0000256" key="3">
    <source>
        <dbReference type="SAM" id="SignalP"/>
    </source>
</evidence>
<proteinExistence type="predicted"/>
<dbReference type="GO" id="GO:0016787">
    <property type="term" value="F:hydrolase activity"/>
    <property type="evidence" value="ECO:0007669"/>
    <property type="project" value="UniProtKB-KW"/>
</dbReference>
<protein>
    <submittedName>
        <fullName evidence="4">Uncharacterized protein</fullName>
    </submittedName>
</protein>
<dbReference type="InterPro" id="IPR044929">
    <property type="entry name" value="DNA/RNA_non-sp_Endonuclease_sf"/>
</dbReference>
<evidence type="ECO:0000313" key="4">
    <source>
        <dbReference type="EMBL" id="CAH0110744.1"/>
    </source>
</evidence>
<organism evidence="4 5">
    <name type="scientific">Daphnia galeata</name>
    <dbReference type="NCBI Taxonomy" id="27404"/>
    <lineage>
        <taxon>Eukaryota</taxon>
        <taxon>Metazoa</taxon>
        <taxon>Ecdysozoa</taxon>
        <taxon>Arthropoda</taxon>
        <taxon>Crustacea</taxon>
        <taxon>Branchiopoda</taxon>
        <taxon>Diplostraca</taxon>
        <taxon>Cladocera</taxon>
        <taxon>Anomopoda</taxon>
        <taxon>Daphniidae</taxon>
        <taxon>Daphnia</taxon>
    </lineage>
</organism>
<dbReference type="Gene3D" id="3.30.1360.180">
    <property type="match status" value="1"/>
</dbReference>
<dbReference type="Gene3D" id="3.40.720.10">
    <property type="entry name" value="Alkaline Phosphatase, subunit A"/>
    <property type="match status" value="1"/>
</dbReference>
<accession>A0A8J2WTD4</accession>
<keyword evidence="5" id="KW-1185">Reference proteome</keyword>